<feature type="transmembrane region" description="Helical" evidence="1">
    <location>
        <begin position="12"/>
        <end position="34"/>
    </location>
</feature>
<keyword evidence="1" id="KW-1133">Transmembrane helix</keyword>
<dbReference type="RefSeq" id="WP_053193959.1">
    <property type="nucleotide sequence ID" value="NZ_JACIEN010000001.1"/>
</dbReference>
<accession>A0A840C234</accession>
<dbReference type="InterPro" id="IPR013416">
    <property type="entry name" value="CHP02587_IM"/>
</dbReference>
<feature type="transmembrane region" description="Helical" evidence="1">
    <location>
        <begin position="140"/>
        <end position="158"/>
    </location>
</feature>
<dbReference type="NCBIfam" id="TIGR02587">
    <property type="entry name" value="TIGR02587 family membrane protein"/>
    <property type="match status" value="1"/>
</dbReference>
<keyword evidence="1" id="KW-0472">Membrane</keyword>
<dbReference type="Proteomes" id="UP000577362">
    <property type="component" value="Unassembled WGS sequence"/>
</dbReference>
<gene>
    <name evidence="2" type="ORF">GGR16_001513</name>
</gene>
<feature type="transmembrane region" description="Helical" evidence="1">
    <location>
        <begin position="77"/>
        <end position="98"/>
    </location>
</feature>
<evidence type="ECO:0000313" key="3">
    <source>
        <dbReference type="Proteomes" id="UP000577362"/>
    </source>
</evidence>
<dbReference type="InterPro" id="IPR024464">
    <property type="entry name" value="DUF2391"/>
</dbReference>
<evidence type="ECO:0000256" key="1">
    <source>
        <dbReference type="SAM" id="Phobius"/>
    </source>
</evidence>
<keyword evidence="3" id="KW-1185">Reference proteome</keyword>
<reference evidence="2 3" key="1">
    <citation type="submission" date="2020-08" db="EMBL/GenBank/DDBJ databases">
        <title>Genomic Encyclopedia of Type Strains, Phase IV (KMG-IV): sequencing the most valuable type-strain genomes for metagenomic binning, comparative biology and taxonomic classification.</title>
        <authorList>
            <person name="Goeker M."/>
        </authorList>
    </citation>
    <scope>NUCLEOTIDE SEQUENCE [LARGE SCALE GENOMIC DNA]</scope>
    <source>
        <strain evidence="2 3">DSM 103737</strain>
    </source>
</reference>
<organism evidence="2 3">
    <name type="scientific">Chelatococcus caeni</name>
    <dbReference type="NCBI Taxonomy" id="1348468"/>
    <lineage>
        <taxon>Bacteria</taxon>
        <taxon>Pseudomonadati</taxon>
        <taxon>Pseudomonadota</taxon>
        <taxon>Alphaproteobacteria</taxon>
        <taxon>Hyphomicrobiales</taxon>
        <taxon>Chelatococcaceae</taxon>
        <taxon>Chelatococcus</taxon>
    </lineage>
</organism>
<sequence length="269" mass="29633">MRARSKVLRDTGRALGGALIFSMPMLMTMEMWWLGFSMDRLRLALLLILCLPLLILLSRRIGFETTRAWREDVADALFALGIGMVTSAVALAVFGAIGPGMSFHEITGKIAIQVVPASIGALLARSQLGSERREEEDQQESYWSEMFLMAVGALFLGFNVAPTEEMILISYRMTPWHAVALVLLSLLVMHGFIFAVGFRGGTELTPQTPWWSAFARFTLPGYMLAMMVSLYILWTFGRTDDTSLEQVITATIVLGFPSSAGAAAARLIL</sequence>
<protein>
    <submittedName>
        <fullName evidence="2">Putative integral membrane protein (TIGR02587 family)</fullName>
    </submittedName>
</protein>
<keyword evidence="1" id="KW-0812">Transmembrane</keyword>
<evidence type="ECO:0000313" key="2">
    <source>
        <dbReference type="EMBL" id="MBB4016507.1"/>
    </source>
</evidence>
<comment type="caution">
    <text evidence="2">The sequence shown here is derived from an EMBL/GenBank/DDBJ whole genome shotgun (WGS) entry which is preliminary data.</text>
</comment>
<feature type="transmembrane region" description="Helical" evidence="1">
    <location>
        <begin position="178"/>
        <end position="198"/>
    </location>
</feature>
<dbReference type="EMBL" id="JACIEN010000001">
    <property type="protein sequence ID" value="MBB4016507.1"/>
    <property type="molecule type" value="Genomic_DNA"/>
</dbReference>
<dbReference type="Pfam" id="PF09622">
    <property type="entry name" value="DUF2391"/>
    <property type="match status" value="1"/>
</dbReference>
<proteinExistence type="predicted"/>
<feature type="transmembrane region" description="Helical" evidence="1">
    <location>
        <begin position="40"/>
        <end position="57"/>
    </location>
</feature>
<name>A0A840C234_9HYPH</name>
<feature type="transmembrane region" description="Helical" evidence="1">
    <location>
        <begin position="210"/>
        <end position="234"/>
    </location>
</feature>
<dbReference type="AlphaFoldDB" id="A0A840C234"/>